<reference evidence="3" key="1">
    <citation type="journal article" date="2019" name="Plant Biotechnol. J.">
        <title>Genome sequencing of the Australian wild diploid species Gossypium australe highlights disease resistance and delayed gland morphogenesis.</title>
        <authorList>
            <person name="Cai Y."/>
            <person name="Cai X."/>
            <person name="Wang Q."/>
            <person name="Wang P."/>
            <person name="Zhang Y."/>
            <person name="Cai C."/>
            <person name="Xu Y."/>
            <person name="Wang K."/>
            <person name="Zhou Z."/>
            <person name="Wang C."/>
            <person name="Geng S."/>
            <person name="Li B."/>
            <person name="Dong Q."/>
            <person name="Hou Y."/>
            <person name="Wang H."/>
            <person name="Ai P."/>
            <person name="Liu Z."/>
            <person name="Yi F."/>
            <person name="Sun M."/>
            <person name="An G."/>
            <person name="Cheng J."/>
            <person name="Zhang Y."/>
            <person name="Shi Q."/>
            <person name="Xie Y."/>
            <person name="Shi X."/>
            <person name="Chang Y."/>
            <person name="Huang F."/>
            <person name="Chen Y."/>
            <person name="Hong S."/>
            <person name="Mi L."/>
            <person name="Sun Q."/>
            <person name="Zhang L."/>
            <person name="Zhou B."/>
            <person name="Peng R."/>
            <person name="Zhang X."/>
            <person name="Liu F."/>
        </authorList>
    </citation>
    <scope>NUCLEOTIDE SEQUENCE [LARGE SCALE GENOMIC DNA]</scope>
    <source>
        <strain evidence="3">cv. PA1801</strain>
    </source>
</reference>
<sequence>MRTPHTHLKEFHTICLSMESQGVFEDQIKLWTFPFSLADFANARTTELRRDIVEIRQKETESLYDYWELYKKLCASFPQHDLIKQSLIQYFYE</sequence>
<evidence type="ECO:0000313" key="3">
    <source>
        <dbReference type="Proteomes" id="UP000325315"/>
    </source>
</evidence>
<organism evidence="2 3">
    <name type="scientific">Gossypium australe</name>
    <dbReference type="NCBI Taxonomy" id="47621"/>
    <lineage>
        <taxon>Eukaryota</taxon>
        <taxon>Viridiplantae</taxon>
        <taxon>Streptophyta</taxon>
        <taxon>Embryophyta</taxon>
        <taxon>Tracheophyta</taxon>
        <taxon>Spermatophyta</taxon>
        <taxon>Magnoliopsida</taxon>
        <taxon>eudicotyledons</taxon>
        <taxon>Gunneridae</taxon>
        <taxon>Pentapetalae</taxon>
        <taxon>rosids</taxon>
        <taxon>malvids</taxon>
        <taxon>Malvales</taxon>
        <taxon>Malvaceae</taxon>
        <taxon>Malvoideae</taxon>
        <taxon>Gossypium</taxon>
    </lineage>
</organism>
<protein>
    <submittedName>
        <fullName evidence="2">Retropepsin-like protein</fullName>
    </submittedName>
</protein>
<dbReference type="OrthoDB" id="999762at2759"/>
<evidence type="ECO:0000259" key="1">
    <source>
        <dbReference type="Pfam" id="PF03732"/>
    </source>
</evidence>
<dbReference type="Proteomes" id="UP000325315">
    <property type="component" value="Unassembled WGS sequence"/>
</dbReference>
<feature type="domain" description="Retrotransposon gag" evidence="1">
    <location>
        <begin position="40"/>
        <end position="92"/>
    </location>
</feature>
<evidence type="ECO:0000313" key="2">
    <source>
        <dbReference type="EMBL" id="KAA3473808.1"/>
    </source>
</evidence>
<proteinExistence type="predicted"/>
<gene>
    <name evidence="2" type="ORF">EPI10_024159</name>
</gene>
<comment type="caution">
    <text evidence="2">The sequence shown here is derived from an EMBL/GenBank/DDBJ whole genome shotgun (WGS) entry which is preliminary data.</text>
</comment>
<accession>A0A5B6VY40</accession>
<name>A0A5B6VY40_9ROSI</name>
<dbReference type="PANTHER" id="PTHR33223:SF11">
    <property type="entry name" value="ELEMENT PROTEIN, PUTATIVE-RELATED"/>
    <property type="match status" value="1"/>
</dbReference>
<dbReference type="Pfam" id="PF03732">
    <property type="entry name" value="Retrotrans_gag"/>
    <property type="match status" value="1"/>
</dbReference>
<dbReference type="InterPro" id="IPR005162">
    <property type="entry name" value="Retrotrans_gag_dom"/>
</dbReference>
<dbReference type="PANTHER" id="PTHR33223">
    <property type="entry name" value="CCHC-TYPE DOMAIN-CONTAINING PROTEIN"/>
    <property type="match status" value="1"/>
</dbReference>
<dbReference type="AlphaFoldDB" id="A0A5B6VY40"/>
<dbReference type="EMBL" id="SMMG02000005">
    <property type="protein sequence ID" value="KAA3473808.1"/>
    <property type="molecule type" value="Genomic_DNA"/>
</dbReference>
<keyword evidence="3" id="KW-1185">Reference proteome</keyword>